<feature type="compositionally biased region" description="Polar residues" evidence="1">
    <location>
        <begin position="91"/>
        <end position="100"/>
    </location>
</feature>
<sequence>MVRMSRPLFLDWPWRPLCSPSQSLPLTYGPEGWILQWKGTCRQQTALHCPFDFPQAPLRGRHTLSQVPNKGHEKASAVQLPEKQGTDQSRRGPTSAVTKARTSYPESETFIVYLCSYFWNSSKGVYMSGKD</sequence>
<reference evidence="2 3" key="1">
    <citation type="submission" date="2017-12" db="EMBL/GenBank/DDBJ databases">
        <title>High-resolution comparative analysis of great ape genomes.</title>
        <authorList>
            <person name="Pollen A."/>
            <person name="Hastie A."/>
            <person name="Hormozdiari F."/>
            <person name="Dougherty M."/>
            <person name="Liu R."/>
            <person name="Chaisson M."/>
            <person name="Hoppe E."/>
            <person name="Hill C."/>
            <person name="Pang A."/>
            <person name="Hillier L."/>
            <person name="Baker C."/>
            <person name="Armstrong J."/>
            <person name="Shendure J."/>
            <person name="Paten B."/>
            <person name="Wilson R."/>
            <person name="Chao H."/>
            <person name="Schneider V."/>
            <person name="Ventura M."/>
            <person name="Kronenberg Z."/>
            <person name="Murali S."/>
            <person name="Gordon D."/>
            <person name="Cantsilieris S."/>
            <person name="Munson K."/>
            <person name="Nelson B."/>
            <person name="Raja A."/>
            <person name="Underwood J."/>
            <person name="Diekhans M."/>
            <person name="Fiddes I."/>
            <person name="Haussler D."/>
            <person name="Eichler E."/>
        </authorList>
    </citation>
    <scope>NUCLEOTIDE SEQUENCE [LARGE SCALE GENOMIC DNA]</scope>
    <source>
        <strain evidence="2">Yerkes chimp pedigree #C0471</strain>
    </source>
</reference>
<dbReference type="InterPro" id="IPR040735">
    <property type="entry name" value="DUF5583"/>
</dbReference>
<evidence type="ECO:0000313" key="3">
    <source>
        <dbReference type="Proteomes" id="UP000236370"/>
    </source>
</evidence>
<dbReference type="Pfam" id="PF17821">
    <property type="entry name" value="DUF5583"/>
    <property type="match status" value="1"/>
</dbReference>
<dbReference type="Proteomes" id="UP000236370">
    <property type="component" value="Unassembled WGS sequence"/>
</dbReference>
<gene>
    <name evidence="2" type="ORF">CK820_G0027955</name>
</gene>
<evidence type="ECO:0000256" key="1">
    <source>
        <dbReference type="SAM" id="MobiDB-lite"/>
    </source>
</evidence>
<proteinExistence type="predicted"/>
<dbReference type="AlphaFoldDB" id="A0A2J8LKX1"/>
<feature type="non-terminal residue" evidence="2">
    <location>
        <position position="131"/>
    </location>
</feature>
<evidence type="ECO:0000313" key="2">
    <source>
        <dbReference type="EMBL" id="PNI47916.1"/>
    </source>
</evidence>
<name>A0A2J8LKX1_PANTR</name>
<organism evidence="2 3">
    <name type="scientific">Pan troglodytes</name>
    <name type="common">Chimpanzee</name>
    <dbReference type="NCBI Taxonomy" id="9598"/>
    <lineage>
        <taxon>Eukaryota</taxon>
        <taxon>Metazoa</taxon>
        <taxon>Chordata</taxon>
        <taxon>Craniata</taxon>
        <taxon>Vertebrata</taxon>
        <taxon>Euteleostomi</taxon>
        <taxon>Mammalia</taxon>
        <taxon>Eutheria</taxon>
        <taxon>Euarchontoglires</taxon>
        <taxon>Primates</taxon>
        <taxon>Haplorrhini</taxon>
        <taxon>Catarrhini</taxon>
        <taxon>Hominidae</taxon>
        <taxon>Pan</taxon>
    </lineage>
</organism>
<protein>
    <submittedName>
        <fullName evidence="2">C2orf91 isoform 2</fullName>
    </submittedName>
</protein>
<feature type="region of interest" description="Disordered" evidence="1">
    <location>
        <begin position="60"/>
        <end position="100"/>
    </location>
</feature>
<accession>A0A2J8LKX1</accession>
<dbReference type="EMBL" id="NBAG03000286">
    <property type="protein sequence ID" value="PNI47916.1"/>
    <property type="molecule type" value="Genomic_DNA"/>
</dbReference>
<comment type="caution">
    <text evidence="2">The sequence shown here is derived from an EMBL/GenBank/DDBJ whole genome shotgun (WGS) entry which is preliminary data.</text>
</comment>